<dbReference type="CDD" id="cd02947">
    <property type="entry name" value="TRX_family"/>
    <property type="match status" value="1"/>
</dbReference>
<keyword evidence="3" id="KW-1185">Reference proteome</keyword>
<dbReference type="EMBL" id="JADBEM010000001">
    <property type="protein sequence ID" value="MBE1612783.1"/>
    <property type="molecule type" value="Genomic_DNA"/>
</dbReference>
<evidence type="ECO:0000313" key="3">
    <source>
        <dbReference type="Proteomes" id="UP000638648"/>
    </source>
</evidence>
<organism evidence="2 3">
    <name type="scientific">Actinopolymorpha pittospori</name>
    <dbReference type="NCBI Taxonomy" id="648752"/>
    <lineage>
        <taxon>Bacteria</taxon>
        <taxon>Bacillati</taxon>
        <taxon>Actinomycetota</taxon>
        <taxon>Actinomycetes</taxon>
        <taxon>Propionibacteriales</taxon>
        <taxon>Actinopolymorphaceae</taxon>
        <taxon>Actinopolymorpha</taxon>
    </lineage>
</organism>
<dbReference type="SUPFAM" id="SSF52833">
    <property type="entry name" value="Thioredoxin-like"/>
    <property type="match status" value="1"/>
</dbReference>
<comment type="caution">
    <text evidence="2">The sequence shown here is derived from an EMBL/GenBank/DDBJ whole genome shotgun (WGS) entry which is preliminary data.</text>
</comment>
<evidence type="ECO:0000259" key="1">
    <source>
        <dbReference type="PROSITE" id="PS51352"/>
    </source>
</evidence>
<feature type="domain" description="Thioredoxin" evidence="1">
    <location>
        <begin position="1"/>
        <end position="117"/>
    </location>
</feature>
<proteinExistence type="predicted"/>
<protein>
    <submittedName>
        <fullName evidence="2">Thiol-disulfide isomerase/thioredoxin</fullName>
    </submittedName>
</protein>
<gene>
    <name evidence="2" type="ORF">HEB94_009631</name>
</gene>
<keyword evidence="2" id="KW-0413">Isomerase</keyword>
<dbReference type="RefSeq" id="WP_337918458.1">
    <property type="nucleotide sequence ID" value="NZ_BAABJL010000084.1"/>
</dbReference>
<dbReference type="Proteomes" id="UP000638648">
    <property type="component" value="Unassembled WGS sequence"/>
</dbReference>
<dbReference type="Pfam" id="PF00085">
    <property type="entry name" value="Thioredoxin"/>
    <property type="match status" value="1"/>
</dbReference>
<dbReference type="AlphaFoldDB" id="A0A927RQZ3"/>
<dbReference type="InterPro" id="IPR013766">
    <property type="entry name" value="Thioredoxin_domain"/>
</dbReference>
<dbReference type="GO" id="GO:0016853">
    <property type="term" value="F:isomerase activity"/>
    <property type="evidence" value="ECO:0007669"/>
    <property type="project" value="UniProtKB-KW"/>
</dbReference>
<sequence>MDSATTVGPDREPGPDRLIAADLGTELGHQATLVQFSSAFCAPCRATRLVLSGIAATEVGVAYVDIDAESHLDLVRRLDVVSTPTVFVLDPHGRIVIRAAGQPRRAQVTAALERMKRMKQSCSGG</sequence>
<name>A0A927RQZ3_9ACTN</name>
<dbReference type="Gene3D" id="3.40.30.10">
    <property type="entry name" value="Glutaredoxin"/>
    <property type="match status" value="1"/>
</dbReference>
<accession>A0A927RQZ3</accession>
<dbReference type="InterPro" id="IPR036249">
    <property type="entry name" value="Thioredoxin-like_sf"/>
</dbReference>
<evidence type="ECO:0000313" key="2">
    <source>
        <dbReference type="EMBL" id="MBE1612783.1"/>
    </source>
</evidence>
<reference evidence="2" key="1">
    <citation type="submission" date="2020-10" db="EMBL/GenBank/DDBJ databases">
        <title>Sequencing the genomes of 1000 actinobacteria strains.</title>
        <authorList>
            <person name="Klenk H.-P."/>
        </authorList>
    </citation>
    <scope>NUCLEOTIDE SEQUENCE</scope>
    <source>
        <strain evidence="2">DSM 45354</strain>
    </source>
</reference>
<dbReference type="PROSITE" id="PS51352">
    <property type="entry name" value="THIOREDOXIN_2"/>
    <property type="match status" value="1"/>
</dbReference>